<organism evidence="9 10">
    <name type="scientific">Oedothorax gibbosus</name>
    <dbReference type="NCBI Taxonomy" id="931172"/>
    <lineage>
        <taxon>Eukaryota</taxon>
        <taxon>Metazoa</taxon>
        <taxon>Ecdysozoa</taxon>
        <taxon>Arthropoda</taxon>
        <taxon>Chelicerata</taxon>
        <taxon>Arachnida</taxon>
        <taxon>Araneae</taxon>
        <taxon>Araneomorphae</taxon>
        <taxon>Entelegynae</taxon>
        <taxon>Araneoidea</taxon>
        <taxon>Linyphiidae</taxon>
        <taxon>Erigoninae</taxon>
        <taxon>Oedothorax</taxon>
    </lineage>
</organism>
<dbReference type="Pfam" id="PF09815">
    <property type="entry name" value="XK-related"/>
    <property type="match status" value="1"/>
</dbReference>
<dbReference type="InterPro" id="IPR050895">
    <property type="entry name" value="XK-related_scramblase"/>
</dbReference>
<feature type="transmembrane region" description="Helical" evidence="7">
    <location>
        <begin position="124"/>
        <end position="148"/>
    </location>
</feature>
<dbReference type="GO" id="GO:0043652">
    <property type="term" value="P:engulfment of apoptotic cell"/>
    <property type="evidence" value="ECO:0007669"/>
    <property type="project" value="TreeGrafter"/>
</dbReference>
<dbReference type="GO" id="GO:0070782">
    <property type="term" value="P:phosphatidylserine exposure on apoptotic cell surface"/>
    <property type="evidence" value="ECO:0007669"/>
    <property type="project" value="TreeGrafter"/>
</dbReference>
<reference evidence="9 10" key="1">
    <citation type="journal article" date="2022" name="Nat. Ecol. Evol.">
        <title>A masculinizing supergene underlies an exaggerated male reproductive morph in a spider.</title>
        <authorList>
            <person name="Hendrickx F."/>
            <person name="De Corte Z."/>
            <person name="Sonet G."/>
            <person name="Van Belleghem S.M."/>
            <person name="Kostlbacher S."/>
            <person name="Vangestel C."/>
        </authorList>
    </citation>
    <scope>NUCLEOTIDE SEQUENCE [LARGE SCALE GENOMIC DNA]</scope>
    <source>
        <strain evidence="9">W744_W776</strain>
    </source>
</reference>
<evidence type="ECO:0000256" key="6">
    <source>
        <dbReference type="ARBA" id="ARBA00023136"/>
    </source>
</evidence>
<feature type="transmembrane region" description="Helical" evidence="7">
    <location>
        <begin position="362"/>
        <end position="378"/>
    </location>
</feature>
<feature type="transmembrane region" description="Helical" evidence="7">
    <location>
        <begin position="390"/>
        <end position="408"/>
    </location>
</feature>
<evidence type="ECO:0000256" key="4">
    <source>
        <dbReference type="ARBA" id="ARBA00022692"/>
    </source>
</evidence>
<feature type="transmembrane region" description="Helical" evidence="7">
    <location>
        <begin position="420"/>
        <end position="441"/>
    </location>
</feature>
<keyword evidence="10" id="KW-1185">Reference proteome</keyword>
<name>A0AAV6VLW3_9ARAC</name>
<keyword evidence="5 7" id="KW-1133">Transmembrane helix</keyword>
<feature type="transmembrane region" description="Helical" evidence="7">
    <location>
        <begin position="325"/>
        <end position="342"/>
    </location>
</feature>
<sequence length="458" mass="52454">MLNEVELMEELPYYRTLQKPPQHHHQPPISTAPHYPTAPRGGYRSTLDNRIAYDDETAIAIIAPDIRMPQQLHHHNSPLSIESPSRYTPPGCADVLASLLALALDVGTDALACYVLFAEGRTLWAALAAAFVLLASAVCNILSLWWYIRNQRTSVYAIAGTWKWVVRIIFHVLCMGLLYRYLQLLFNCLCRDHLEDREHRSVMEARKRRNAILHMTIKEDRQTATLGLLHSFLESAPQLVLQLYTLAHRTEEDRQLVVIVQGACAASSLLQLAWSITCYNCTLHRTQPARKKPNAAGKTLQFLWHLCTIGSRACTLALFTKEYHFWLFPFCIGHWGVMTIWVMHQQTRLCASGSDNRQCREYACNMVVGVAYVIYYLNVKAEPTRYKYSAYYAIVFAENCALMTLWFLRNDPGVWYHIPALVAVFSSFASGIVFMLFYYGFCHRTLKQTNEKRAARCC</sequence>
<evidence type="ECO:0000313" key="9">
    <source>
        <dbReference type="EMBL" id="KAG8197692.1"/>
    </source>
</evidence>
<dbReference type="GO" id="GO:0005886">
    <property type="term" value="C:plasma membrane"/>
    <property type="evidence" value="ECO:0007669"/>
    <property type="project" value="UniProtKB-SubCell"/>
</dbReference>
<dbReference type="Proteomes" id="UP000827092">
    <property type="component" value="Unassembled WGS sequence"/>
</dbReference>
<dbReference type="GO" id="GO:1902742">
    <property type="term" value="P:apoptotic process involved in development"/>
    <property type="evidence" value="ECO:0007669"/>
    <property type="project" value="TreeGrafter"/>
</dbReference>
<evidence type="ECO:0000256" key="8">
    <source>
        <dbReference type="SAM" id="MobiDB-lite"/>
    </source>
</evidence>
<keyword evidence="4 7" id="KW-0812">Transmembrane</keyword>
<evidence type="ECO:0000256" key="7">
    <source>
        <dbReference type="RuleBase" id="RU910716"/>
    </source>
</evidence>
<dbReference type="AlphaFoldDB" id="A0AAV6VLW3"/>
<proteinExistence type="inferred from homology"/>
<dbReference type="PANTHER" id="PTHR16024:SF10">
    <property type="entry name" value="XK-RELATED PROTEIN"/>
    <property type="match status" value="1"/>
</dbReference>
<gene>
    <name evidence="9" type="ORF">JTE90_001616</name>
</gene>
<dbReference type="EMBL" id="JAFNEN010000052">
    <property type="protein sequence ID" value="KAG8197692.1"/>
    <property type="molecule type" value="Genomic_DNA"/>
</dbReference>
<keyword evidence="6 7" id="KW-0472">Membrane</keyword>
<evidence type="ECO:0000256" key="3">
    <source>
        <dbReference type="ARBA" id="ARBA00022475"/>
    </source>
</evidence>
<comment type="subcellular location">
    <subcellularLocation>
        <location evidence="1">Cell membrane</location>
        <topology evidence="1">Multi-pass membrane protein</topology>
    </subcellularLocation>
    <subcellularLocation>
        <location evidence="7">Membrane</location>
        <topology evidence="7">Multi-pass membrane protein</topology>
    </subcellularLocation>
</comment>
<feature type="region of interest" description="Disordered" evidence="8">
    <location>
        <begin position="17"/>
        <end position="38"/>
    </location>
</feature>
<evidence type="ECO:0000256" key="1">
    <source>
        <dbReference type="ARBA" id="ARBA00004651"/>
    </source>
</evidence>
<protein>
    <recommendedName>
        <fullName evidence="7">XK-related protein</fullName>
    </recommendedName>
</protein>
<evidence type="ECO:0000313" key="10">
    <source>
        <dbReference type="Proteomes" id="UP000827092"/>
    </source>
</evidence>
<evidence type="ECO:0000256" key="2">
    <source>
        <dbReference type="ARBA" id="ARBA00008789"/>
    </source>
</evidence>
<accession>A0AAV6VLW3</accession>
<dbReference type="InterPro" id="IPR018629">
    <property type="entry name" value="XK-rel"/>
</dbReference>
<evidence type="ECO:0000256" key="5">
    <source>
        <dbReference type="ARBA" id="ARBA00022989"/>
    </source>
</evidence>
<keyword evidence="3" id="KW-1003">Cell membrane</keyword>
<comment type="similarity">
    <text evidence="2 7">Belongs to the XK family.</text>
</comment>
<dbReference type="PANTHER" id="PTHR16024">
    <property type="entry name" value="XK-RELATED PROTEIN"/>
    <property type="match status" value="1"/>
</dbReference>
<comment type="caution">
    <text evidence="9">The sequence shown here is derived from an EMBL/GenBank/DDBJ whole genome shotgun (WGS) entry which is preliminary data.</text>
</comment>